<dbReference type="RefSeq" id="WP_052176471.1">
    <property type="nucleotide sequence ID" value="NZ_FNNA01000005.1"/>
</dbReference>
<dbReference type="PANTHER" id="PTHR43602">
    <property type="match status" value="1"/>
</dbReference>
<keyword evidence="8" id="KW-1185">Reference proteome</keyword>
<comment type="function">
    <text evidence="5">May play a role in fatty acid biosynthesis and insulin sensitivity.</text>
</comment>
<evidence type="ECO:0000256" key="6">
    <source>
        <dbReference type="ARBA" id="ARBA00040545"/>
    </source>
</evidence>
<keyword evidence="4" id="KW-0443">Lipid metabolism</keyword>
<proteinExistence type="inferred from homology"/>
<reference evidence="8" key="1">
    <citation type="submission" date="2016-10" db="EMBL/GenBank/DDBJ databases">
        <authorList>
            <person name="Varghese N."/>
            <person name="Submissions S."/>
        </authorList>
    </citation>
    <scope>NUCLEOTIDE SEQUENCE [LARGE SCALE GENOMIC DNA]</scope>
    <source>
        <strain evidence="8">DSM 29303</strain>
    </source>
</reference>
<accession>A0A1H3AZ58</accession>
<dbReference type="InterPro" id="IPR052377">
    <property type="entry name" value="Mitochondrial_ECH-domain"/>
</dbReference>
<dbReference type="SUPFAM" id="SSF52096">
    <property type="entry name" value="ClpP/crotonase"/>
    <property type="match status" value="1"/>
</dbReference>
<evidence type="ECO:0000256" key="5">
    <source>
        <dbReference type="ARBA" id="ARBA00037410"/>
    </source>
</evidence>
<dbReference type="OrthoDB" id="9795613at2"/>
<dbReference type="PANTHER" id="PTHR43602:SF1">
    <property type="entry name" value="ENOYL-COA HYDRATASE DOMAIN-CONTAINING PROTEIN 3, MITOCHONDRIAL"/>
    <property type="match status" value="1"/>
</dbReference>
<evidence type="ECO:0000256" key="1">
    <source>
        <dbReference type="ARBA" id="ARBA00005254"/>
    </source>
</evidence>
<dbReference type="NCBIfam" id="NF006008">
    <property type="entry name" value="PRK08139.1"/>
    <property type="match status" value="1"/>
</dbReference>
<evidence type="ECO:0000256" key="3">
    <source>
        <dbReference type="ARBA" id="ARBA00022946"/>
    </source>
</evidence>
<organism evidence="7 8">
    <name type="scientific">Paracoccus sanguinis</name>
    <dbReference type="NCBI Taxonomy" id="1545044"/>
    <lineage>
        <taxon>Bacteria</taxon>
        <taxon>Pseudomonadati</taxon>
        <taxon>Pseudomonadota</taxon>
        <taxon>Alphaproteobacteria</taxon>
        <taxon>Rhodobacterales</taxon>
        <taxon>Paracoccaceae</taxon>
        <taxon>Paracoccus</taxon>
    </lineage>
</organism>
<dbReference type="Proteomes" id="UP000182944">
    <property type="component" value="Unassembled WGS sequence"/>
</dbReference>
<keyword evidence="3" id="KW-0809">Transit peptide</keyword>
<dbReference type="AlphaFoldDB" id="A0A1H3AZ58"/>
<evidence type="ECO:0000256" key="4">
    <source>
        <dbReference type="ARBA" id="ARBA00023098"/>
    </source>
</evidence>
<name>A0A1H3AZ58_9RHOB</name>
<keyword evidence="2" id="KW-0276">Fatty acid metabolism</keyword>
<comment type="similarity">
    <text evidence="1">Belongs to the enoyl-CoA hydratase/isomerase family.</text>
</comment>
<evidence type="ECO:0000256" key="2">
    <source>
        <dbReference type="ARBA" id="ARBA00022832"/>
    </source>
</evidence>
<sequence length="281" mass="29096">MADPHAPTPIRREDHGAVARLVLSSPQNYNALSREMIAALRDALATIAADEAVRVVVIAAEGKAFSAGHDLRQMQAARGEADGGRGAYESLFADCAALMQAIPALPQPVIAEVQGIATAAGCQLVASCDMAVAAEGTRFGVNGVNIGLFCSTPMVAVTRAIPAKAAFELLTTGAFIDAARAAELGLVNRVVPAERLTAETMALAGTVAAKLPAAIRMGKRAFQAQRGLSLADAYTHAGEVMCENMMLPDTDEGLTAFLEKRPPAWADQPISASAGKVSSSQ</sequence>
<dbReference type="GO" id="GO:0006631">
    <property type="term" value="P:fatty acid metabolic process"/>
    <property type="evidence" value="ECO:0007669"/>
    <property type="project" value="UniProtKB-KW"/>
</dbReference>
<dbReference type="Gene3D" id="1.10.12.10">
    <property type="entry name" value="Lyase 2-enoyl-coa Hydratase, Chain A, domain 2"/>
    <property type="match status" value="1"/>
</dbReference>
<dbReference type="Pfam" id="PF00378">
    <property type="entry name" value="ECH_1"/>
    <property type="match status" value="1"/>
</dbReference>
<protein>
    <recommendedName>
        <fullName evidence="6">Enoyl-CoA hydratase domain-containing protein 3, mitochondrial</fullName>
    </recommendedName>
</protein>
<gene>
    <name evidence="7" type="ORF">SAMN05444276_1054</name>
</gene>
<dbReference type="InterPro" id="IPR029045">
    <property type="entry name" value="ClpP/crotonase-like_dom_sf"/>
</dbReference>
<dbReference type="EMBL" id="FNNA01000005">
    <property type="protein sequence ID" value="SDX34404.1"/>
    <property type="molecule type" value="Genomic_DNA"/>
</dbReference>
<evidence type="ECO:0000313" key="7">
    <source>
        <dbReference type="EMBL" id="SDX34404.1"/>
    </source>
</evidence>
<dbReference type="GO" id="GO:0016836">
    <property type="term" value="F:hydro-lyase activity"/>
    <property type="evidence" value="ECO:0007669"/>
    <property type="project" value="TreeGrafter"/>
</dbReference>
<dbReference type="InterPro" id="IPR001753">
    <property type="entry name" value="Enoyl-CoA_hydra/iso"/>
</dbReference>
<dbReference type="STRING" id="1545044.SAMN05444276_1054"/>
<evidence type="ECO:0000313" key="8">
    <source>
        <dbReference type="Proteomes" id="UP000182944"/>
    </source>
</evidence>
<dbReference type="InterPro" id="IPR014748">
    <property type="entry name" value="Enoyl-CoA_hydra_C"/>
</dbReference>
<dbReference type="Gene3D" id="3.90.226.10">
    <property type="entry name" value="2-enoyl-CoA Hydratase, Chain A, domain 1"/>
    <property type="match status" value="1"/>
</dbReference>
<dbReference type="CDD" id="cd06558">
    <property type="entry name" value="crotonase-like"/>
    <property type="match status" value="1"/>
</dbReference>